<feature type="chain" id="PRO_5007100206" evidence="1">
    <location>
        <begin position="31"/>
        <end position="44"/>
    </location>
</feature>
<keyword evidence="2" id="KW-0496">Mitochondrion</keyword>
<dbReference type="EMBL" id="LKAM01000004">
    <property type="protein sequence ID" value="KUM48851.1"/>
    <property type="molecule type" value="Genomic_DNA"/>
</dbReference>
<evidence type="ECO:0000313" key="2">
    <source>
        <dbReference type="EMBL" id="KUM48851.1"/>
    </source>
</evidence>
<reference evidence="2" key="1">
    <citation type="journal article" date="2015" name="Genome Biol. Evol.">
        <title>Organellar Genomes of White Spruce (Picea glauca): Assembly and Annotation.</title>
        <authorList>
            <person name="Jackman S.D."/>
            <person name="Warren R.L."/>
            <person name="Gibb E.A."/>
            <person name="Vandervalk B.P."/>
            <person name="Mohamadi H."/>
            <person name="Chu J."/>
            <person name="Raymond A."/>
            <person name="Pleasance S."/>
            <person name="Coope R."/>
            <person name="Wildung M.R."/>
            <person name="Ritland C.E."/>
            <person name="Bousquet J."/>
            <person name="Jones S.J."/>
            <person name="Bohlmann J."/>
            <person name="Birol I."/>
        </authorList>
    </citation>
    <scope>NUCLEOTIDE SEQUENCE [LARGE SCALE GENOMIC DNA]</scope>
    <source>
        <tissue evidence="2">Flushing bud</tissue>
    </source>
</reference>
<feature type="signal peptide" evidence="1">
    <location>
        <begin position="1"/>
        <end position="30"/>
    </location>
</feature>
<geneLocation type="mitochondrion" evidence="2"/>
<protein>
    <submittedName>
        <fullName evidence="2">Uncharacterized protein</fullName>
    </submittedName>
</protein>
<organism evidence="2">
    <name type="scientific">Picea glauca</name>
    <name type="common">White spruce</name>
    <name type="synonym">Pinus glauca</name>
    <dbReference type="NCBI Taxonomy" id="3330"/>
    <lineage>
        <taxon>Eukaryota</taxon>
        <taxon>Viridiplantae</taxon>
        <taxon>Streptophyta</taxon>
        <taxon>Embryophyta</taxon>
        <taxon>Tracheophyta</taxon>
        <taxon>Spermatophyta</taxon>
        <taxon>Pinopsida</taxon>
        <taxon>Pinidae</taxon>
        <taxon>Conifers I</taxon>
        <taxon>Pinales</taxon>
        <taxon>Pinaceae</taxon>
        <taxon>Picea</taxon>
    </lineage>
</organism>
<dbReference type="AlphaFoldDB" id="A0A101M0N4"/>
<sequence>MLPLEPKGMWPMLFLLLLFGQLDMFELTIASEVGEERAPPEVEA</sequence>
<gene>
    <name evidence="2" type="ORF">ABT39_MTgene4187</name>
</gene>
<comment type="caution">
    <text evidence="2">The sequence shown here is derived from an EMBL/GenBank/DDBJ whole genome shotgun (WGS) entry which is preliminary data.</text>
</comment>
<name>A0A101M0N4_PICGL</name>
<keyword evidence="1" id="KW-0732">Signal</keyword>
<evidence type="ECO:0000256" key="1">
    <source>
        <dbReference type="SAM" id="SignalP"/>
    </source>
</evidence>
<accession>A0A101M0N4</accession>
<proteinExistence type="predicted"/>